<dbReference type="AlphaFoldDB" id="A0A934QLB8"/>
<gene>
    <name evidence="3" type="ORF">CKO21_15405</name>
</gene>
<dbReference type="InterPro" id="IPR014729">
    <property type="entry name" value="Rossmann-like_a/b/a_fold"/>
</dbReference>
<dbReference type="CDD" id="cd00293">
    <property type="entry name" value="USP-like"/>
    <property type="match status" value="1"/>
</dbReference>
<feature type="domain" description="UspA" evidence="2">
    <location>
        <begin position="1"/>
        <end position="138"/>
    </location>
</feature>
<dbReference type="EMBL" id="NRRE01000028">
    <property type="protein sequence ID" value="MBK1698634.1"/>
    <property type="molecule type" value="Genomic_DNA"/>
</dbReference>
<proteinExistence type="inferred from homology"/>
<comment type="similarity">
    <text evidence="1">Belongs to the universal stress protein A family.</text>
</comment>
<organism evidence="3 4">
    <name type="scientific">Rhodovibrio salinarum</name>
    <dbReference type="NCBI Taxonomy" id="1087"/>
    <lineage>
        <taxon>Bacteria</taxon>
        <taxon>Pseudomonadati</taxon>
        <taxon>Pseudomonadota</taxon>
        <taxon>Alphaproteobacteria</taxon>
        <taxon>Rhodospirillales</taxon>
        <taxon>Rhodovibrionaceae</taxon>
        <taxon>Rhodovibrio</taxon>
    </lineage>
</organism>
<comment type="caution">
    <text evidence="3">The sequence shown here is derived from an EMBL/GenBank/DDBJ whole genome shotgun (WGS) entry which is preliminary data.</text>
</comment>
<accession>A0A934QLB8</accession>
<evidence type="ECO:0000256" key="1">
    <source>
        <dbReference type="ARBA" id="ARBA00008791"/>
    </source>
</evidence>
<dbReference type="Gene3D" id="3.40.50.620">
    <property type="entry name" value="HUPs"/>
    <property type="match status" value="1"/>
</dbReference>
<reference evidence="3" key="1">
    <citation type="submission" date="2017-08" db="EMBL/GenBank/DDBJ databases">
        <authorList>
            <person name="Imhoff J.F."/>
            <person name="Rahn T."/>
            <person name="Kuenzel S."/>
            <person name="Neulinger S.C."/>
        </authorList>
    </citation>
    <scope>NUCLEOTIDE SEQUENCE</scope>
    <source>
        <strain evidence="3">DSM 9154</strain>
    </source>
</reference>
<evidence type="ECO:0000313" key="3">
    <source>
        <dbReference type="EMBL" id="MBK1698634.1"/>
    </source>
</evidence>
<dbReference type="PRINTS" id="PR01438">
    <property type="entry name" value="UNVRSLSTRESS"/>
</dbReference>
<sequence>MYKKIMIPVDLAHTEKLEKALTTAADLSKQYGIPVCYTAVTATAPGSVAHTPEEFAQKLEAFAQSESEKLGLHSAESHTIVDPDPVADLSKKLIMAAHDNGCDLVVMASHIPGVREHVFESNAGKLALHADVSVFIVR</sequence>
<dbReference type="Proteomes" id="UP000778970">
    <property type="component" value="Unassembled WGS sequence"/>
</dbReference>
<protein>
    <submittedName>
        <fullName evidence="3">Universal stress protein</fullName>
    </submittedName>
</protein>
<evidence type="ECO:0000313" key="4">
    <source>
        <dbReference type="Proteomes" id="UP000778970"/>
    </source>
</evidence>
<name>A0A934QLB8_9PROT</name>
<dbReference type="SUPFAM" id="SSF52402">
    <property type="entry name" value="Adenine nucleotide alpha hydrolases-like"/>
    <property type="match status" value="1"/>
</dbReference>
<evidence type="ECO:0000259" key="2">
    <source>
        <dbReference type="Pfam" id="PF00582"/>
    </source>
</evidence>
<keyword evidence="4" id="KW-1185">Reference proteome</keyword>
<dbReference type="RefSeq" id="WP_027289615.1">
    <property type="nucleotide sequence ID" value="NZ_NRRE01000028.1"/>
</dbReference>
<dbReference type="Pfam" id="PF00582">
    <property type="entry name" value="Usp"/>
    <property type="match status" value="1"/>
</dbReference>
<reference evidence="3" key="2">
    <citation type="journal article" date="2020" name="Microorganisms">
        <title>Osmotic Adaptation and Compatible Solute Biosynthesis of Phototrophic Bacteria as Revealed from Genome Analyses.</title>
        <authorList>
            <person name="Imhoff J.F."/>
            <person name="Rahn T."/>
            <person name="Kunzel S."/>
            <person name="Keller A."/>
            <person name="Neulinger S.C."/>
        </authorList>
    </citation>
    <scope>NUCLEOTIDE SEQUENCE</scope>
    <source>
        <strain evidence="3">DSM 9154</strain>
    </source>
</reference>
<dbReference type="InterPro" id="IPR006016">
    <property type="entry name" value="UspA"/>
</dbReference>
<dbReference type="InterPro" id="IPR006015">
    <property type="entry name" value="Universal_stress_UspA"/>
</dbReference>